<name>A0A420XSU3_9ACTN</name>
<keyword evidence="2" id="KW-1185">Reference proteome</keyword>
<dbReference type="InParanoid" id="A0A420XSU3"/>
<dbReference type="AlphaFoldDB" id="A0A420XSU3"/>
<reference evidence="1 2" key="1">
    <citation type="submission" date="2018-10" db="EMBL/GenBank/DDBJ databases">
        <title>Genomic Encyclopedia of Archaeal and Bacterial Type Strains, Phase II (KMG-II): from individual species to whole genera.</title>
        <authorList>
            <person name="Goeker M."/>
        </authorList>
    </citation>
    <scope>NUCLEOTIDE SEQUENCE [LARGE SCALE GENOMIC DNA]</scope>
    <source>
        <strain evidence="1 2">RP-AC37</strain>
    </source>
</reference>
<evidence type="ECO:0000313" key="2">
    <source>
        <dbReference type="Proteomes" id="UP000281955"/>
    </source>
</evidence>
<evidence type="ECO:0000313" key="1">
    <source>
        <dbReference type="EMBL" id="RKS79912.1"/>
    </source>
</evidence>
<gene>
    <name evidence="1" type="ORF">CLV35_0327</name>
</gene>
<comment type="caution">
    <text evidence="1">The sequence shown here is derived from an EMBL/GenBank/DDBJ whole genome shotgun (WGS) entry which is preliminary data.</text>
</comment>
<dbReference type="EMBL" id="RBWV01000009">
    <property type="protein sequence ID" value="RKS79912.1"/>
    <property type="molecule type" value="Genomic_DNA"/>
</dbReference>
<accession>A0A420XSU3</accession>
<proteinExistence type="predicted"/>
<sequence>MAKSLDSESTAQVQRLVRDELAQVKRQASTAGELYAHTCYLRNIRNYGIHAGGEEQESLEHAFTEPSTMVLVLETQRHLVRLLTAANAAGAGLGLTRPVLSEEPAQ</sequence>
<dbReference type="RefSeq" id="WP_121191681.1">
    <property type="nucleotide sequence ID" value="NZ_RBWV01000009.1"/>
</dbReference>
<protein>
    <submittedName>
        <fullName evidence="1">Uncharacterized protein</fullName>
    </submittedName>
</protein>
<dbReference type="Proteomes" id="UP000281955">
    <property type="component" value="Unassembled WGS sequence"/>
</dbReference>
<dbReference type="OrthoDB" id="5196422at2"/>
<organism evidence="1 2">
    <name type="scientific">Motilibacter peucedani</name>
    <dbReference type="NCBI Taxonomy" id="598650"/>
    <lineage>
        <taxon>Bacteria</taxon>
        <taxon>Bacillati</taxon>
        <taxon>Actinomycetota</taxon>
        <taxon>Actinomycetes</taxon>
        <taxon>Motilibacterales</taxon>
        <taxon>Motilibacteraceae</taxon>
        <taxon>Motilibacter</taxon>
    </lineage>
</organism>